<dbReference type="EMBL" id="PJQY01002337">
    <property type="protein sequence ID" value="PQP94603.1"/>
    <property type="molecule type" value="Genomic_DNA"/>
</dbReference>
<dbReference type="AlphaFoldDB" id="A0A314XTE9"/>
<sequence>MRATENNIFIFLQCLVKIDDYSQERDGFLVVVRLRRCPRICRRLLPSIVAEYNNRGDSECDGWWQ</sequence>
<comment type="caution">
    <text evidence="1">The sequence shown here is derived from an EMBL/GenBank/DDBJ whole genome shotgun (WGS) entry which is preliminary data.</text>
</comment>
<organism evidence="1 2">
    <name type="scientific">Prunus yedoensis var. nudiflora</name>
    <dbReference type="NCBI Taxonomy" id="2094558"/>
    <lineage>
        <taxon>Eukaryota</taxon>
        <taxon>Viridiplantae</taxon>
        <taxon>Streptophyta</taxon>
        <taxon>Embryophyta</taxon>
        <taxon>Tracheophyta</taxon>
        <taxon>Spermatophyta</taxon>
        <taxon>Magnoliopsida</taxon>
        <taxon>eudicotyledons</taxon>
        <taxon>Gunneridae</taxon>
        <taxon>Pentapetalae</taxon>
        <taxon>rosids</taxon>
        <taxon>fabids</taxon>
        <taxon>Rosales</taxon>
        <taxon>Rosaceae</taxon>
        <taxon>Amygdaloideae</taxon>
        <taxon>Amygdaleae</taxon>
        <taxon>Prunus</taxon>
    </lineage>
</organism>
<evidence type="ECO:0000313" key="1">
    <source>
        <dbReference type="EMBL" id="PQP94603.1"/>
    </source>
</evidence>
<keyword evidence="2" id="KW-1185">Reference proteome</keyword>
<gene>
    <name evidence="1" type="ORF">Pyn_04655</name>
</gene>
<accession>A0A314XTE9</accession>
<proteinExistence type="predicted"/>
<name>A0A314XTE9_PRUYE</name>
<protein>
    <submittedName>
        <fullName evidence="1">Uncharacterized protein</fullName>
    </submittedName>
</protein>
<evidence type="ECO:0000313" key="2">
    <source>
        <dbReference type="Proteomes" id="UP000250321"/>
    </source>
</evidence>
<dbReference type="Proteomes" id="UP000250321">
    <property type="component" value="Unassembled WGS sequence"/>
</dbReference>
<reference evidence="1 2" key="1">
    <citation type="submission" date="2018-02" db="EMBL/GenBank/DDBJ databases">
        <title>Draft genome of wild Prunus yedoensis var. nudiflora.</title>
        <authorList>
            <person name="Baek S."/>
            <person name="Kim J.-H."/>
            <person name="Choi K."/>
            <person name="Kim G.-B."/>
            <person name="Cho A."/>
            <person name="Jang H."/>
            <person name="Shin C.-H."/>
            <person name="Yu H.-J."/>
            <person name="Mun J.-H."/>
        </authorList>
    </citation>
    <scope>NUCLEOTIDE SEQUENCE [LARGE SCALE GENOMIC DNA]</scope>
    <source>
        <strain evidence="2">cv. Jeju island</strain>
        <tissue evidence="1">Leaf</tissue>
    </source>
</reference>